<evidence type="ECO:0000256" key="8">
    <source>
        <dbReference type="ARBA" id="ARBA00023136"/>
    </source>
</evidence>
<dbReference type="SUPFAM" id="SSF103473">
    <property type="entry name" value="MFS general substrate transporter"/>
    <property type="match status" value="1"/>
</dbReference>
<dbReference type="GO" id="GO:1990961">
    <property type="term" value="P:xenobiotic detoxification by transmembrane export across the plasma membrane"/>
    <property type="evidence" value="ECO:0007669"/>
    <property type="project" value="InterPro"/>
</dbReference>
<dbReference type="NCBIfam" id="TIGR00710">
    <property type="entry name" value="efflux_Bcr_CflA"/>
    <property type="match status" value="1"/>
</dbReference>
<reference evidence="12" key="1">
    <citation type="submission" date="2016-10" db="EMBL/GenBank/DDBJ databases">
        <authorList>
            <person name="Varghese N."/>
            <person name="Submissions S."/>
        </authorList>
    </citation>
    <scope>NUCLEOTIDE SEQUENCE [LARGE SCALE GENOMIC DNA]</scope>
    <source>
        <strain evidence="12">DSM 45962</strain>
    </source>
</reference>
<proteinExistence type="inferred from homology"/>
<dbReference type="PANTHER" id="PTHR23502">
    <property type="entry name" value="MAJOR FACILITATOR SUPERFAMILY"/>
    <property type="match status" value="1"/>
</dbReference>
<evidence type="ECO:0000256" key="3">
    <source>
        <dbReference type="ARBA" id="ARBA00007520"/>
    </source>
</evidence>
<dbReference type="GO" id="GO:0005886">
    <property type="term" value="C:plasma membrane"/>
    <property type="evidence" value="ECO:0007669"/>
    <property type="project" value="UniProtKB-SubCell"/>
</dbReference>
<dbReference type="InterPro" id="IPR001958">
    <property type="entry name" value="Tet-R_TetA/multi-R_MdtG-like"/>
</dbReference>
<evidence type="ECO:0000256" key="2">
    <source>
        <dbReference type="ARBA" id="ARBA00006236"/>
    </source>
</evidence>
<dbReference type="InterPro" id="IPR005829">
    <property type="entry name" value="Sugar_transporter_CS"/>
</dbReference>
<evidence type="ECO:0000256" key="9">
    <source>
        <dbReference type="SAM" id="Phobius"/>
    </source>
</evidence>
<evidence type="ECO:0000313" key="12">
    <source>
        <dbReference type="Proteomes" id="UP000199022"/>
    </source>
</evidence>
<dbReference type="AlphaFoldDB" id="A0A1I1KKN9"/>
<feature type="transmembrane region" description="Helical" evidence="9">
    <location>
        <begin position="297"/>
        <end position="319"/>
    </location>
</feature>
<evidence type="ECO:0000256" key="1">
    <source>
        <dbReference type="ARBA" id="ARBA00004651"/>
    </source>
</evidence>
<keyword evidence="7 9" id="KW-1133">Transmembrane helix</keyword>
<dbReference type="PROSITE" id="PS00216">
    <property type="entry name" value="SUGAR_TRANSPORT_1"/>
    <property type="match status" value="1"/>
</dbReference>
<keyword evidence="8 9" id="KW-0472">Membrane</keyword>
<dbReference type="OrthoDB" id="9814303at2"/>
<comment type="similarity">
    <text evidence="2">Belongs to the major facilitator superfamily. Bcr/CmlA family.</text>
</comment>
<feature type="transmembrane region" description="Helical" evidence="9">
    <location>
        <begin position="124"/>
        <end position="142"/>
    </location>
</feature>
<comment type="subcellular location">
    <subcellularLocation>
        <location evidence="1">Cell membrane</location>
        <topology evidence="1">Multi-pass membrane protein</topology>
    </subcellularLocation>
</comment>
<dbReference type="InterPro" id="IPR036259">
    <property type="entry name" value="MFS_trans_sf"/>
</dbReference>
<dbReference type="GO" id="GO:0042910">
    <property type="term" value="F:xenobiotic transmembrane transporter activity"/>
    <property type="evidence" value="ECO:0007669"/>
    <property type="project" value="InterPro"/>
</dbReference>
<protein>
    <submittedName>
        <fullName evidence="11">MFS transporter, DHA1 family, bicyclomycin/chloramphenicol resistance protein</fullName>
    </submittedName>
</protein>
<evidence type="ECO:0000256" key="4">
    <source>
        <dbReference type="ARBA" id="ARBA00022448"/>
    </source>
</evidence>
<dbReference type="InterPro" id="IPR004812">
    <property type="entry name" value="Efflux_drug-R_Bcr/CmlA"/>
</dbReference>
<dbReference type="RefSeq" id="WP_091555705.1">
    <property type="nucleotide sequence ID" value="NZ_BNAC01000003.1"/>
</dbReference>
<dbReference type="PRINTS" id="PR01035">
    <property type="entry name" value="TCRTETA"/>
</dbReference>
<feature type="transmembrane region" description="Helical" evidence="9">
    <location>
        <begin position="269"/>
        <end position="291"/>
    </location>
</feature>
<feature type="transmembrane region" description="Helical" evidence="9">
    <location>
        <begin position="154"/>
        <end position="174"/>
    </location>
</feature>
<dbReference type="PANTHER" id="PTHR23502:SF132">
    <property type="entry name" value="POLYAMINE TRANSPORTER 2-RELATED"/>
    <property type="match status" value="1"/>
</dbReference>
<keyword evidence="5" id="KW-1003">Cell membrane</keyword>
<keyword evidence="12" id="KW-1185">Reference proteome</keyword>
<evidence type="ECO:0000313" key="11">
    <source>
        <dbReference type="EMBL" id="SFC58000.1"/>
    </source>
</evidence>
<feature type="domain" description="Major facilitator superfamily (MFS) profile" evidence="10">
    <location>
        <begin position="1"/>
        <end position="384"/>
    </location>
</feature>
<feature type="transmembrane region" description="Helical" evidence="9">
    <location>
        <begin position="34"/>
        <end position="55"/>
    </location>
</feature>
<dbReference type="InterPro" id="IPR020846">
    <property type="entry name" value="MFS_dom"/>
</dbReference>
<feature type="transmembrane region" description="Helical" evidence="9">
    <location>
        <begin position="208"/>
        <end position="228"/>
    </location>
</feature>
<dbReference type="InterPro" id="IPR011701">
    <property type="entry name" value="MFS"/>
</dbReference>
<dbReference type="Gene3D" id="1.20.1720.10">
    <property type="entry name" value="Multidrug resistance protein D"/>
    <property type="match status" value="1"/>
</dbReference>
<dbReference type="EMBL" id="FOMD01000001">
    <property type="protein sequence ID" value="SFC58000.1"/>
    <property type="molecule type" value="Genomic_DNA"/>
</dbReference>
<name>A0A1I1KKN9_9ACTN</name>
<keyword evidence="4" id="KW-0813">Transport</keyword>
<feature type="transmembrane region" description="Helical" evidence="9">
    <location>
        <begin position="331"/>
        <end position="351"/>
    </location>
</feature>
<evidence type="ECO:0000259" key="10">
    <source>
        <dbReference type="PROSITE" id="PS50850"/>
    </source>
</evidence>
<keyword evidence="6 9" id="KW-0812">Transmembrane</keyword>
<feature type="transmembrane region" description="Helical" evidence="9">
    <location>
        <begin position="357"/>
        <end position="377"/>
    </location>
</feature>
<sequence length="391" mass="38291">MVLLGALSAFGPLSMDLYLPALPSLEAEFGDGQGAAQLTLTSVAIGLAAGQLVAGPLSDRFGRRVPVLVGVGAYTLASVLCALSPSVWVLVGIRLLQGLAGAAGIVLARAVVRDTTEGVEAARAFALLASIGGAAPVLAPVLGGQLLRVTDWRGVFGVLAVIGLVLLLAAARRLPETLPADRRVHGGARASAAAARELLGQQGFRNAVLAQGLGFGALFTYISTSSFVLQSGYGLTPVQFSLVFAGNGVGIVLAGQVSRAVVARTGPRALLRAGLALQLAGGAGLVVAAVAGAGLPVVLPLLALVVSATGWVLPNATALAMAGAARTAGTASALVGAGQFAVAGVGAPLAGLGAPAALAPMAVVVAGFAVLGLVAALRVPVLPGPEVAPPA</sequence>
<evidence type="ECO:0000256" key="7">
    <source>
        <dbReference type="ARBA" id="ARBA00022989"/>
    </source>
</evidence>
<comment type="similarity">
    <text evidence="3">Belongs to the major facilitator superfamily. TCR/Tet family.</text>
</comment>
<feature type="transmembrane region" description="Helical" evidence="9">
    <location>
        <begin position="67"/>
        <end position="89"/>
    </location>
</feature>
<dbReference type="STRING" id="1225127.SAMN05661030_1353"/>
<accession>A0A1I1KKN9</accession>
<dbReference type="PROSITE" id="PS50850">
    <property type="entry name" value="MFS"/>
    <property type="match status" value="1"/>
</dbReference>
<dbReference type="Pfam" id="PF07690">
    <property type="entry name" value="MFS_1"/>
    <property type="match status" value="1"/>
</dbReference>
<dbReference type="FunFam" id="1.20.1720.10:FF:000005">
    <property type="entry name" value="Bcr/CflA family efflux transporter"/>
    <property type="match status" value="1"/>
</dbReference>
<dbReference type="Proteomes" id="UP000199022">
    <property type="component" value="Unassembled WGS sequence"/>
</dbReference>
<dbReference type="CDD" id="cd17320">
    <property type="entry name" value="MFS_MdfA_MDR_like"/>
    <property type="match status" value="1"/>
</dbReference>
<evidence type="ECO:0000256" key="5">
    <source>
        <dbReference type="ARBA" id="ARBA00022475"/>
    </source>
</evidence>
<organism evidence="11 12">
    <name type="scientific">Klenkia taihuensis</name>
    <dbReference type="NCBI Taxonomy" id="1225127"/>
    <lineage>
        <taxon>Bacteria</taxon>
        <taxon>Bacillati</taxon>
        <taxon>Actinomycetota</taxon>
        <taxon>Actinomycetes</taxon>
        <taxon>Geodermatophilales</taxon>
        <taxon>Geodermatophilaceae</taxon>
        <taxon>Klenkia</taxon>
    </lineage>
</organism>
<feature type="transmembrane region" description="Helical" evidence="9">
    <location>
        <begin position="240"/>
        <end position="262"/>
    </location>
</feature>
<gene>
    <name evidence="11" type="ORF">SAMN05661030_1353</name>
</gene>
<feature type="transmembrane region" description="Helical" evidence="9">
    <location>
        <begin position="95"/>
        <end position="112"/>
    </location>
</feature>
<evidence type="ECO:0000256" key="6">
    <source>
        <dbReference type="ARBA" id="ARBA00022692"/>
    </source>
</evidence>